<dbReference type="InterPro" id="IPR050177">
    <property type="entry name" value="Lipid_A_modif_metabolic_enz"/>
</dbReference>
<dbReference type="InterPro" id="IPR001509">
    <property type="entry name" value="Epimerase_deHydtase"/>
</dbReference>
<accession>A0A9E7C0H5</accession>
<sequence>MRVLLTGATGLVGRPVLDRLLHQGARVTVLAVADTVRKLPGHDALDVVTGDLQAPDRLAAAARGVEVVVHAAGALPGSSPAELERVNVEGTENLLLAAAEARVRRFVLLSSTAVYAPAPPRAWPVAEDHPLGPARPPSIAYGRSKIAAEGLVTRFRRRHHLECAILRPSTVYGAGAQRPLELVAELRDNPGAALRSPLAGVAMQWVHANDLADAVLAATAPGVGWAVCNVAGGELFDLRALARTVHGLDRRTGRLAAALLHAPALPSLPLRYDLNRAARLLGWRPTTRLRDGLAPLLNDEPAVRAQPPAAHV</sequence>
<dbReference type="Proteomes" id="UP001162834">
    <property type="component" value="Chromosome"/>
</dbReference>
<proteinExistence type="predicted"/>
<gene>
    <name evidence="2" type="ORF">DSM104329_02824</name>
</gene>
<dbReference type="EMBL" id="CP087164">
    <property type="protein sequence ID" value="UGS36420.1"/>
    <property type="molecule type" value="Genomic_DNA"/>
</dbReference>
<dbReference type="EC" id="5.1.3.2" evidence="2"/>
<evidence type="ECO:0000259" key="1">
    <source>
        <dbReference type="Pfam" id="PF01370"/>
    </source>
</evidence>
<feature type="domain" description="NAD-dependent epimerase/dehydratase" evidence="1">
    <location>
        <begin position="3"/>
        <end position="220"/>
    </location>
</feature>
<dbReference type="InterPro" id="IPR036291">
    <property type="entry name" value="NAD(P)-bd_dom_sf"/>
</dbReference>
<organism evidence="2 3">
    <name type="scientific">Capillimicrobium parvum</name>
    <dbReference type="NCBI Taxonomy" id="2884022"/>
    <lineage>
        <taxon>Bacteria</taxon>
        <taxon>Bacillati</taxon>
        <taxon>Actinomycetota</taxon>
        <taxon>Thermoleophilia</taxon>
        <taxon>Solirubrobacterales</taxon>
        <taxon>Capillimicrobiaceae</taxon>
        <taxon>Capillimicrobium</taxon>
    </lineage>
</organism>
<dbReference type="PANTHER" id="PTHR43245">
    <property type="entry name" value="BIFUNCTIONAL POLYMYXIN RESISTANCE PROTEIN ARNA"/>
    <property type="match status" value="1"/>
</dbReference>
<keyword evidence="3" id="KW-1185">Reference proteome</keyword>
<name>A0A9E7C0H5_9ACTN</name>
<reference evidence="2" key="1">
    <citation type="journal article" date="2022" name="Int. J. Syst. Evol. Microbiol.">
        <title>Pseudomonas aegrilactucae sp. nov. and Pseudomonas morbosilactucae sp. nov., pathogens causing bacterial rot of lettuce in Japan.</title>
        <authorList>
            <person name="Sawada H."/>
            <person name="Fujikawa T."/>
            <person name="Satou M."/>
        </authorList>
    </citation>
    <scope>NUCLEOTIDE SEQUENCE</scope>
    <source>
        <strain evidence="2">0166_1</strain>
    </source>
</reference>
<dbReference type="GO" id="GO:0003978">
    <property type="term" value="F:UDP-glucose 4-epimerase activity"/>
    <property type="evidence" value="ECO:0007669"/>
    <property type="project" value="UniProtKB-EC"/>
</dbReference>
<dbReference type="AlphaFoldDB" id="A0A9E7C0H5"/>
<dbReference type="KEGG" id="sbae:DSM104329_02824"/>
<evidence type="ECO:0000313" key="2">
    <source>
        <dbReference type="EMBL" id="UGS36420.1"/>
    </source>
</evidence>
<dbReference type="SUPFAM" id="SSF51735">
    <property type="entry name" value="NAD(P)-binding Rossmann-fold domains"/>
    <property type="match status" value="1"/>
</dbReference>
<protein>
    <submittedName>
        <fullName evidence="2">UDP-glucose 4-epimerase</fullName>
        <ecNumber evidence="2">5.1.3.2</ecNumber>
    </submittedName>
</protein>
<dbReference type="RefSeq" id="WP_259316091.1">
    <property type="nucleotide sequence ID" value="NZ_CP087164.1"/>
</dbReference>
<dbReference type="Pfam" id="PF01370">
    <property type="entry name" value="Epimerase"/>
    <property type="match status" value="1"/>
</dbReference>
<keyword evidence="2" id="KW-0413">Isomerase</keyword>
<dbReference type="Gene3D" id="3.40.50.720">
    <property type="entry name" value="NAD(P)-binding Rossmann-like Domain"/>
    <property type="match status" value="1"/>
</dbReference>
<evidence type="ECO:0000313" key="3">
    <source>
        <dbReference type="Proteomes" id="UP001162834"/>
    </source>
</evidence>